<evidence type="ECO:0000256" key="1">
    <source>
        <dbReference type="PROSITE-ProRule" id="PRU00169"/>
    </source>
</evidence>
<sequence length="266" mass="30654">MFQNVYSCVLVDDDSASLHLMEEMFKASSLFCVVKTFSSIGKALDYVKENEVDLMVTDIEFPGEGFCYEILLRTHLPDTLRIVILSAYHYHFFTGFSSIRKVPNVIGTHSKPFTPELLHWTEESFLKSQANGFVELPEPESFFCYEEGNKGRQRMVRYSDIVMIRLKNAPGYRGKALCIYLNTTPREHYRFSLTLQECFELLEKNCPGRFLLVKRQGIVNKKNVVVKGDWLIPAHQKYSNKKLYLPIPAAMKKTISKIIPGWSGEQ</sequence>
<name>A0A9D9H106_9BACT</name>
<feature type="modified residue" description="4-aspartylphosphate" evidence="1">
    <location>
        <position position="58"/>
    </location>
</feature>
<dbReference type="SUPFAM" id="SSF52172">
    <property type="entry name" value="CheY-like"/>
    <property type="match status" value="1"/>
</dbReference>
<accession>A0A9D9H106</accession>
<protein>
    <submittedName>
        <fullName evidence="3">Response regulator</fullName>
    </submittedName>
</protein>
<organism evidence="3 4">
    <name type="scientific">Candidatus Pullibacteroides excrementavium</name>
    <dbReference type="NCBI Taxonomy" id="2840905"/>
    <lineage>
        <taxon>Bacteria</taxon>
        <taxon>Pseudomonadati</taxon>
        <taxon>Bacteroidota</taxon>
        <taxon>Bacteroidia</taxon>
        <taxon>Bacteroidales</taxon>
        <taxon>Candidatus Pullibacteroides</taxon>
    </lineage>
</organism>
<keyword evidence="1" id="KW-0597">Phosphoprotein</keyword>
<dbReference type="GO" id="GO:0000160">
    <property type="term" value="P:phosphorelay signal transduction system"/>
    <property type="evidence" value="ECO:0007669"/>
    <property type="project" value="InterPro"/>
</dbReference>
<reference evidence="3" key="2">
    <citation type="journal article" date="2021" name="PeerJ">
        <title>Extensive microbial diversity within the chicken gut microbiome revealed by metagenomics and culture.</title>
        <authorList>
            <person name="Gilroy R."/>
            <person name="Ravi A."/>
            <person name="Getino M."/>
            <person name="Pursley I."/>
            <person name="Horton D.L."/>
            <person name="Alikhan N.F."/>
            <person name="Baker D."/>
            <person name="Gharbi K."/>
            <person name="Hall N."/>
            <person name="Watson M."/>
            <person name="Adriaenssens E.M."/>
            <person name="Foster-Nyarko E."/>
            <person name="Jarju S."/>
            <person name="Secka A."/>
            <person name="Antonio M."/>
            <person name="Oren A."/>
            <person name="Chaudhuri R.R."/>
            <person name="La Ragione R."/>
            <person name="Hildebrand F."/>
            <person name="Pallen M.J."/>
        </authorList>
    </citation>
    <scope>NUCLEOTIDE SEQUENCE</scope>
    <source>
        <strain evidence="3">2889</strain>
    </source>
</reference>
<dbReference type="Proteomes" id="UP000823612">
    <property type="component" value="Unassembled WGS sequence"/>
</dbReference>
<dbReference type="InterPro" id="IPR001789">
    <property type="entry name" value="Sig_transdc_resp-reg_receiver"/>
</dbReference>
<evidence type="ECO:0000313" key="4">
    <source>
        <dbReference type="Proteomes" id="UP000823612"/>
    </source>
</evidence>
<evidence type="ECO:0000259" key="2">
    <source>
        <dbReference type="PROSITE" id="PS50110"/>
    </source>
</evidence>
<dbReference type="PROSITE" id="PS50110">
    <property type="entry name" value="RESPONSE_REGULATORY"/>
    <property type="match status" value="1"/>
</dbReference>
<comment type="caution">
    <text evidence="3">The sequence shown here is derived from an EMBL/GenBank/DDBJ whole genome shotgun (WGS) entry which is preliminary data.</text>
</comment>
<dbReference type="AlphaFoldDB" id="A0A9D9H106"/>
<evidence type="ECO:0000313" key="3">
    <source>
        <dbReference type="EMBL" id="MBO8432124.1"/>
    </source>
</evidence>
<gene>
    <name evidence="3" type="ORF">IAB08_02365</name>
</gene>
<dbReference type="CDD" id="cd00156">
    <property type="entry name" value="REC"/>
    <property type="match status" value="1"/>
</dbReference>
<dbReference type="EMBL" id="JADIMZ010000032">
    <property type="protein sequence ID" value="MBO8432124.1"/>
    <property type="molecule type" value="Genomic_DNA"/>
</dbReference>
<dbReference type="Gene3D" id="3.40.50.2300">
    <property type="match status" value="1"/>
</dbReference>
<proteinExistence type="predicted"/>
<reference evidence="3" key="1">
    <citation type="submission" date="2020-10" db="EMBL/GenBank/DDBJ databases">
        <authorList>
            <person name="Gilroy R."/>
        </authorList>
    </citation>
    <scope>NUCLEOTIDE SEQUENCE</scope>
    <source>
        <strain evidence="3">2889</strain>
    </source>
</reference>
<feature type="domain" description="Response regulatory" evidence="2">
    <location>
        <begin position="7"/>
        <end position="126"/>
    </location>
</feature>
<dbReference type="Pfam" id="PF00072">
    <property type="entry name" value="Response_reg"/>
    <property type="match status" value="1"/>
</dbReference>
<dbReference type="InterPro" id="IPR011006">
    <property type="entry name" value="CheY-like_superfamily"/>
</dbReference>